<proteinExistence type="predicted"/>
<gene>
    <name evidence="1" type="ORF">SAMN04489732_12475</name>
</gene>
<dbReference type="EMBL" id="FOEF01000024">
    <property type="protein sequence ID" value="SEP53104.1"/>
    <property type="molecule type" value="Genomic_DNA"/>
</dbReference>
<dbReference type="InterPro" id="IPR007817">
    <property type="entry name" value="Isocyanide_synthase_DIT1"/>
</dbReference>
<dbReference type="STRING" id="394193.SAMN04489732_12475"/>
<protein>
    <submittedName>
        <fullName evidence="1">Pyoverdine/dityrosine biosynthesis protein Dit1</fullName>
    </submittedName>
</protein>
<dbReference type="RefSeq" id="WP_091627461.1">
    <property type="nucleotide sequence ID" value="NZ_FOEF01000024.1"/>
</dbReference>
<evidence type="ECO:0000313" key="2">
    <source>
        <dbReference type="Proteomes" id="UP000198582"/>
    </source>
</evidence>
<dbReference type="AlphaFoldDB" id="A0A1H8YLM0"/>
<accession>A0A1H8YLM0</accession>
<name>A0A1H8YLM0_9PSEU</name>
<dbReference type="PANTHER" id="PTHR37285:SF5">
    <property type="entry name" value="SPORE WALL MATURATION PROTEIN DIT1"/>
    <property type="match status" value="1"/>
</dbReference>
<organism evidence="1 2">
    <name type="scientific">Amycolatopsis saalfeldensis</name>
    <dbReference type="NCBI Taxonomy" id="394193"/>
    <lineage>
        <taxon>Bacteria</taxon>
        <taxon>Bacillati</taxon>
        <taxon>Actinomycetota</taxon>
        <taxon>Actinomycetes</taxon>
        <taxon>Pseudonocardiales</taxon>
        <taxon>Pseudonocardiaceae</taxon>
        <taxon>Amycolatopsis</taxon>
    </lineage>
</organism>
<dbReference type="Pfam" id="PF05141">
    <property type="entry name" value="DIT1_PvcA"/>
    <property type="match status" value="1"/>
</dbReference>
<dbReference type="Proteomes" id="UP000198582">
    <property type="component" value="Unassembled WGS sequence"/>
</dbReference>
<sequence length="307" mass="34252">MLCPARSAQRIAEDVLRLLLPHRRGPFADEPPAAFAPQLGQLGGFIGTDRPILFTLPGFPCKSPNPAKVLGRLPDEGERLALRFLDGLCERVRQVHPPGARLLICSDGHVFGDLIGVPDEHIDAYAAEIRAIITRERLGNLTTFDLRDVFGELSCAEKRRRVDELYAPALTELRAQVHSDDHMRRLYRGVTKFLFEDSAGFDGSRSALQRSCRVRAYGVLRRSTAWGRVIAEHHPGSVRLSIHPQPIGSAKFGIRLLDAPDLWTTPWHSCALRHRDGTVELLPRARAEQLGTVVWRNGRPDHVTALD</sequence>
<dbReference type="OrthoDB" id="860574at2"/>
<evidence type="ECO:0000313" key="1">
    <source>
        <dbReference type="EMBL" id="SEP53104.1"/>
    </source>
</evidence>
<keyword evidence="2" id="KW-1185">Reference proteome</keyword>
<dbReference type="PANTHER" id="PTHR37285">
    <property type="entry name" value="SPORE WALL MATURATION PROTEIN DIT1"/>
    <property type="match status" value="1"/>
</dbReference>
<reference evidence="1 2" key="1">
    <citation type="submission" date="2016-10" db="EMBL/GenBank/DDBJ databases">
        <authorList>
            <person name="de Groot N.N."/>
        </authorList>
    </citation>
    <scope>NUCLEOTIDE SEQUENCE [LARGE SCALE GENOMIC DNA]</scope>
    <source>
        <strain evidence="1 2">DSM 44993</strain>
    </source>
</reference>